<feature type="transmembrane region" description="Helical" evidence="2">
    <location>
        <begin position="64"/>
        <end position="87"/>
    </location>
</feature>
<dbReference type="Pfam" id="PF12089">
    <property type="entry name" value="DUF3566"/>
    <property type="match status" value="1"/>
</dbReference>
<keyword evidence="5" id="KW-1185">Reference proteome</keyword>
<keyword evidence="2" id="KW-0472">Membrane</keyword>
<feature type="domain" description="DUF3566" evidence="3">
    <location>
        <begin position="47"/>
        <end position="163"/>
    </location>
</feature>
<organism evidence="4 5">
    <name type="scientific">Rothia aerolata</name>
    <dbReference type="NCBI Taxonomy" id="1812262"/>
    <lineage>
        <taxon>Bacteria</taxon>
        <taxon>Bacillati</taxon>
        <taxon>Actinomycetota</taxon>
        <taxon>Actinomycetes</taxon>
        <taxon>Micrococcales</taxon>
        <taxon>Micrococcaceae</taxon>
        <taxon>Rothia</taxon>
    </lineage>
</organism>
<protein>
    <recommendedName>
        <fullName evidence="3">DUF3566 domain-containing protein</fullName>
    </recommendedName>
</protein>
<sequence>MSTPANASKSGARPKTRAAKPRGSAQRSTTGRGNKPLVRPAPRSKVRRARLVVAKVDTFSVAKLVFLLSVAVGIVFVVTSVVLWLAMQATGAFQGINDMLTMLGTTGNQIDVSEFLSLGQIALYTTILAVINVVLFTLLGALAAMLYNVAAKLVGGISLTLTDD</sequence>
<accession>A0A917MVM6</accession>
<keyword evidence="2" id="KW-1133">Transmembrane helix</keyword>
<comment type="caution">
    <text evidence="4">The sequence shown here is derived from an EMBL/GenBank/DDBJ whole genome shotgun (WGS) entry which is preliminary data.</text>
</comment>
<feature type="transmembrane region" description="Helical" evidence="2">
    <location>
        <begin position="121"/>
        <end position="147"/>
    </location>
</feature>
<dbReference type="AlphaFoldDB" id="A0A917MVM6"/>
<dbReference type="EMBL" id="BMDC01000004">
    <property type="protein sequence ID" value="GGH66511.1"/>
    <property type="molecule type" value="Genomic_DNA"/>
</dbReference>
<evidence type="ECO:0000256" key="1">
    <source>
        <dbReference type="SAM" id="MobiDB-lite"/>
    </source>
</evidence>
<proteinExistence type="predicted"/>
<evidence type="ECO:0000259" key="3">
    <source>
        <dbReference type="Pfam" id="PF12089"/>
    </source>
</evidence>
<dbReference type="RefSeq" id="WP_188360301.1">
    <property type="nucleotide sequence ID" value="NZ_BMDC01000004.1"/>
</dbReference>
<evidence type="ECO:0000313" key="5">
    <source>
        <dbReference type="Proteomes" id="UP000600171"/>
    </source>
</evidence>
<name>A0A917MVM6_9MICC</name>
<evidence type="ECO:0000256" key="2">
    <source>
        <dbReference type="SAM" id="Phobius"/>
    </source>
</evidence>
<feature type="region of interest" description="Disordered" evidence="1">
    <location>
        <begin position="1"/>
        <end position="43"/>
    </location>
</feature>
<dbReference type="Proteomes" id="UP000600171">
    <property type="component" value="Unassembled WGS sequence"/>
</dbReference>
<keyword evidence="2" id="KW-0812">Transmembrane</keyword>
<reference evidence="4 5" key="1">
    <citation type="journal article" date="2014" name="Int. J. Syst. Evol. Microbiol.">
        <title>Complete genome sequence of Corynebacterium casei LMG S-19264T (=DSM 44701T), isolated from a smear-ripened cheese.</title>
        <authorList>
            <consortium name="US DOE Joint Genome Institute (JGI-PGF)"/>
            <person name="Walter F."/>
            <person name="Albersmeier A."/>
            <person name="Kalinowski J."/>
            <person name="Ruckert C."/>
        </authorList>
    </citation>
    <scope>NUCLEOTIDE SEQUENCE [LARGE SCALE GENOMIC DNA]</scope>
    <source>
        <strain evidence="4 5">CCM 8669</strain>
    </source>
</reference>
<evidence type="ECO:0000313" key="4">
    <source>
        <dbReference type="EMBL" id="GGH66511.1"/>
    </source>
</evidence>
<dbReference type="InterPro" id="IPR021949">
    <property type="entry name" value="DUF3566_TM"/>
</dbReference>
<gene>
    <name evidence="4" type="ORF">GCM10007359_20750</name>
</gene>